<dbReference type="PROSITE" id="PS50835">
    <property type="entry name" value="IG_LIKE"/>
    <property type="match status" value="4"/>
</dbReference>
<dbReference type="InterPro" id="IPR007110">
    <property type="entry name" value="Ig-like_dom"/>
</dbReference>
<dbReference type="KEGG" id="pcw:110219707"/>
<dbReference type="FunCoup" id="A0A6P5LNB5">
    <property type="interactions" value="261"/>
</dbReference>
<feature type="domain" description="Ig-like" evidence="9">
    <location>
        <begin position="237"/>
        <end position="315"/>
    </location>
</feature>
<dbReference type="InterPro" id="IPR013783">
    <property type="entry name" value="Ig-like_fold"/>
</dbReference>
<evidence type="ECO:0000256" key="2">
    <source>
        <dbReference type="ARBA" id="ARBA00023157"/>
    </source>
</evidence>
<feature type="transmembrane region" description="Helical" evidence="7">
    <location>
        <begin position="516"/>
        <end position="538"/>
    </location>
</feature>
<feature type="chain" id="PRO_5027774211" evidence="8">
    <location>
        <begin position="35"/>
        <end position="698"/>
    </location>
</feature>
<dbReference type="CDD" id="cd05740">
    <property type="entry name" value="IgI_hCEACAM_2_4_6_like"/>
    <property type="match status" value="1"/>
</dbReference>
<dbReference type="Pfam" id="PF13927">
    <property type="entry name" value="Ig_3"/>
    <property type="match status" value="3"/>
</dbReference>
<keyword evidence="7" id="KW-0472">Membrane</keyword>
<dbReference type="Proteomes" id="UP000515140">
    <property type="component" value="Unplaced"/>
</dbReference>
<evidence type="ECO:0000256" key="7">
    <source>
        <dbReference type="SAM" id="Phobius"/>
    </source>
</evidence>
<keyword evidence="3" id="KW-0325">Glycoprotein</keyword>
<dbReference type="InterPro" id="IPR036179">
    <property type="entry name" value="Ig-like_dom_sf"/>
</dbReference>
<accession>A0A6P5LNB5</accession>
<comment type="similarity">
    <text evidence="5">Belongs to the immunoglobulin superfamily. CEA family.</text>
</comment>
<reference evidence="11" key="1">
    <citation type="submission" date="2025-08" db="UniProtKB">
        <authorList>
            <consortium name="RefSeq"/>
        </authorList>
    </citation>
    <scope>IDENTIFICATION</scope>
    <source>
        <tissue evidence="11">Spleen</tissue>
    </source>
</reference>
<feature type="compositionally biased region" description="Polar residues" evidence="6">
    <location>
        <begin position="557"/>
        <end position="571"/>
    </location>
</feature>
<feature type="compositionally biased region" description="Basic and acidic residues" evidence="6">
    <location>
        <begin position="547"/>
        <end position="556"/>
    </location>
</feature>
<evidence type="ECO:0000256" key="8">
    <source>
        <dbReference type="SAM" id="SignalP"/>
    </source>
</evidence>
<evidence type="ECO:0000256" key="3">
    <source>
        <dbReference type="ARBA" id="ARBA00023180"/>
    </source>
</evidence>
<dbReference type="FunFam" id="2.60.40.10:FF:000244">
    <property type="entry name" value="carcinoembryonic antigen-related cell adhesion molecule 16"/>
    <property type="match status" value="2"/>
</dbReference>
<dbReference type="InterPro" id="IPR013106">
    <property type="entry name" value="Ig_V-set"/>
</dbReference>
<dbReference type="GeneID" id="110219707"/>
<gene>
    <name evidence="11" type="primary">LOC110219707</name>
</gene>
<keyword evidence="2" id="KW-1015">Disulfide bond</keyword>
<feature type="domain" description="Ig-like" evidence="9">
    <location>
        <begin position="414"/>
        <end position="498"/>
    </location>
</feature>
<keyword evidence="10" id="KW-1185">Reference proteome</keyword>
<feature type="signal peptide" evidence="8">
    <location>
        <begin position="1"/>
        <end position="34"/>
    </location>
</feature>
<dbReference type="SUPFAM" id="SSF48726">
    <property type="entry name" value="Immunoglobulin"/>
    <property type="match status" value="5"/>
</dbReference>
<dbReference type="SMART" id="SM00408">
    <property type="entry name" value="IGc2"/>
    <property type="match status" value="4"/>
</dbReference>
<evidence type="ECO:0000256" key="4">
    <source>
        <dbReference type="ARBA" id="ARBA00023319"/>
    </source>
</evidence>
<dbReference type="SMART" id="SM00409">
    <property type="entry name" value="IG"/>
    <property type="match status" value="5"/>
</dbReference>
<organism evidence="10 11">
    <name type="scientific">Phascolarctos cinereus</name>
    <name type="common">Koala</name>
    <dbReference type="NCBI Taxonomy" id="38626"/>
    <lineage>
        <taxon>Eukaryota</taxon>
        <taxon>Metazoa</taxon>
        <taxon>Chordata</taxon>
        <taxon>Craniata</taxon>
        <taxon>Vertebrata</taxon>
        <taxon>Euteleostomi</taxon>
        <taxon>Mammalia</taxon>
        <taxon>Metatheria</taxon>
        <taxon>Diprotodontia</taxon>
        <taxon>Phascolarctidae</taxon>
        <taxon>Phascolarctos</taxon>
    </lineage>
</organism>
<feature type="domain" description="Ig-like" evidence="9">
    <location>
        <begin position="147"/>
        <end position="232"/>
    </location>
</feature>
<dbReference type="Pfam" id="PF13895">
    <property type="entry name" value="Ig_2"/>
    <property type="match status" value="1"/>
</dbReference>
<feature type="region of interest" description="Disordered" evidence="6">
    <location>
        <begin position="547"/>
        <end position="572"/>
    </location>
</feature>
<evidence type="ECO:0000313" key="10">
    <source>
        <dbReference type="Proteomes" id="UP000515140"/>
    </source>
</evidence>
<keyword evidence="4" id="KW-0393">Immunoglobulin domain</keyword>
<dbReference type="InterPro" id="IPR003599">
    <property type="entry name" value="Ig_sub"/>
</dbReference>
<keyword evidence="7" id="KW-1133">Transmembrane helix</keyword>
<dbReference type="InterPro" id="IPR052598">
    <property type="entry name" value="IgSF_CEA-related"/>
</dbReference>
<dbReference type="InterPro" id="IPR003598">
    <property type="entry name" value="Ig_sub2"/>
</dbReference>
<keyword evidence="7" id="KW-0812">Transmembrane</keyword>
<dbReference type="PANTHER" id="PTHR44337">
    <property type="entry name" value="CARCINOEMBRYONIC ANTIGEN-RELATED CELL ADHESION MOLECULE 8"/>
    <property type="match status" value="1"/>
</dbReference>
<evidence type="ECO:0000256" key="5">
    <source>
        <dbReference type="ARBA" id="ARBA00038222"/>
    </source>
</evidence>
<evidence type="ECO:0000313" key="11">
    <source>
        <dbReference type="RefSeq" id="XP_020858938.1"/>
    </source>
</evidence>
<dbReference type="InParanoid" id="A0A6P5LNB5"/>
<feature type="domain" description="Ig-like" evidence="9">
    <location>
        <begin position="325"/>
        <end position="409"/>
    </location>
</feature>
<evidence type="ECO:0000259" key="9">
    <source>
        <dbReference type="PROSITE" id="PS50835"/>
    </source>
</evidence>
<protein>
    <submittedName>
        <fullName evidence="11">Carcinoembryonic antigen-related cell adhesion molecule 1-like isoform X1</fullName>
    </submittedName>
</protein>
<dbReference type="CDD" id="cd12087">
    <property type="entry name" value="TM_EGFR-like"/>
    <property type="match status" value="1"/>
</dbReference>
<dbReference type="PANTHER" id="PTHR44337:SF20">
    <property type="entry name" value="CARCINOEMBRYONIC ANTIGEN-RELATED CELL ADHESION MOLECULE 5-RELATED"/>
    <property type="match status" value="1"/>
</dbReference>
<dbReference type="RefSeq" id="XP_020858938.1">
    <property type="nucleotide sequence ID" value="XM_021003279.1"/>
</dbReference>
<dbReference type="Pfam" id="PF07686">
    <property type="entry name" value="V-set"/>
    <property type="match status" value="1"/>
</dbReference>
<dbReference type="AlphaFoldDB" id="A0A6P5LNB5"/>
<proteinExistence type="inferred from homology"/>
<sequence length="698" mass="75732">MESPSQAPHSGGSLWKGLLLTASILSDWIQLTSAQSDSVSVVPNPPYGAVGSSITLDIQGSSEQTPSYTWYRGAVSPSNEIAFYQVASGQLTSADSRLNVSSNGSLIIRDLILNDTGDYFVQFLDPTSSKIVTAEGYLAVYGPLSKPTISSTNMAPVENKDNVSLTCQSESQEVTYLVWYINQSSPAGDRIVLSLDNRTLTIINVTREDQGPYECEVQNPVSVNRSDPFTLNITYGPDTPMIVPTEPNYPVGATLELSCSADSNPPAQYTWLINGIQTVFTPQLSIPNVSLNHTGTYTCSASNSVTGLSSSKDISITISEIASKPNITANRTNVTENGTLVFTCSTEHEGIKILWLFNGTSLSLNERQYLSDNDQTLTIQNVTRKDAGSYQCEVWNPISSNRSDPLEVTVNYGPDYILFSPNPVTDEIQVILQTSLTLVCQVESYPPAQYEWRVNGTVNPEFTNNTYVIKNASWEDSGQYTCLAWNNITELSVAKDITISVVAEQSQKGSSLSGGAIAGIVIGVLAAVALIGALIYCLSFRNTGGASEHHHTEHKSSAPNHRQTYSDNSPNRTEEVSYASLNFSAQKPLATDQLHHPRTWFIPKSKRNDPSFFLSALGMDTLTVIFPQLPQALRHQPRAAQLYRIPTNLREGGGGWASCHPGGFPGGPLPSIVNRGQGHIGRFSKLTFFLSSKVGSLS</sequence>
<evidence type="ECO:0000256" key="1">
    <source>
        <dbReference type="ARBA" id="ARBA00022729"/>
    </source>
</evidence>
<evidence type="ECO:0000256" key="6">
    <source>
        <dbReference type="SAM" id="MobiDB-lite"/>
    </source>
</evidence>
<keyword evidence="1 8" id="KW-0732">Signal</keyword>
<dbReference type="CDD" id="cd00096">
    <property type="entry name" value="Ig"/>
    <property type="match status" value="1"/>
</dbReference>
<name>A0A6P5LNB5_PHACI</name>
<dbReference type="Gene3D" id="2.60.40.10">
    <property type="entry name" value="Immunoglobulins"/>
    <property type="match status" value="5"/>
</dbReference>